<reference evidence="1 2" key="1">
    <citation type="submission" date="2015-08" db="EMBL/GenBank/DDBJ databases">
        <authorList>
            <person name="Babu N.S."/>
            <person name="Beckwith C.J."/>
            <person name="Beseler K.G."/>
            <person name="Brison A."/>
            <person name="Carone J.V."/>
            <person name="Caskin T.P."/>
            <person name="Diamond M."/>
            <person name="Durham M.E."/>
            <person name="Foxe J.M."/>
            <person name="Go M."/>
            <person name="Henderson B.A."/>
            <person name="Jones I.B."/>
            <person name="McGettigan J.A."/>
            <person name="Micheletti S.J."/>
            <person name="Nasrallah M.E."/>
            <person name="Ortiz D."/>
            <person name="Piller C.R."/>
            <person name="Privatt S.R."/>
            <person name="Schneider S.L."/>
            <person name="Sharp S."/>
            <person name="Smith T.C."/>
            <person name="Stanton J.D."/>
            <person name="Ullery H.E."/>
            <person name="Wilson R.J."/>
            <person name="Serrano M.G."/>
            <person name="Buck G."/>
            <person name="Lee V."/>
            <person name="Wang Y."/>
            <person name="Carvalho R."/>
            <person name="Voegtly L."/>
            <person name="Shi R."/>
            <person name="Duckworth R."/>
            <person name="Johnson A."/>
            <person name="Loviza R."/>
            <person name="Walstead R."/>
            <person name="Shah Z."/>
            <person name="Kiflezghi M."/>
            <person name="Wade K."/>
            <person name="Ball S.L."/>
            <person name="Bradley K.W."/>
            <person name="Asai D.J."/>
            <person name="Bowman C.A."/>
            <person name="Russell D.A."/>
            <person name="Pope W.H."/>
            <person name="Jacobs-Sera D."/>
            <person name="Hendrix R.W."/>
            <person name="Hatfull G.F."/>
        </authorList>
    </citation>
    <scope>NUCLEOTIDE SEQUENCE [LARGE SCALE GENOMIC DNA]</scope>
    <source>
        <strain evidence="1 2">DSM 27648</strain>
    </source>
</reference>
<organism evidence="1 2">
    <name type="scientific">Labilithrix luteola</name>
    <dbReference type="NCBI Taxonomy" id="1391654"/>
    <lineage>
        <taxon>Bacteria</taxon>
        <taxon>Pseudomonadati</taxon>
        <taxon>Myxococcota</taxon>
        <taxon>Polyangia</taxon>
        <taxon>Polyangiales</taxon>
        <taxon>Labilitrichaceae</taxon>
        <taxon>Labilithrix</taxon>
    </lineage>
</organism>
<accession>A0A0K1Q062</accession>
<dbReference type="AlphaFoldDB" id="A0A0K1Q062"/>
<evidence type="ECO:0008006" key="3">
    <source>
        <dbReference type="Google" id="ProtNLM"/>
    </source>
</evidence>
<sequence>MTRRQGTEGGEFEMVKATVACATLAATLVLTAATPARADSIIKNPGDHPDYSVELEPHALLGWGNLYASTGFGIGGRASVPIVKNGFIKTINNSVAISFGLDWLRYDHCYYYDRRGGRNLGYGCGASFLLFPVAMQWNFWLTEKWSVFGEPGLYVYHGIFDDYCSGLVGCSSPTRTSVDFAFYAGGRFHFNDKVSLTMRIGYPTLSVGVSFFP</sequence>
<dbReference type="KEGG" id="llu:AKJ09_05832"/>
<dbReference type="EMBL" id="CP012333">
    <property type="protein sequence ID" value="AKU99168.1"/>
    <property type="molecule type" value="Genomic_DNA"/>
</dbReference>
<name>A0A0K1Q062_9BACT</name>
<dbReference type="Proteomes" id="UP000064967">
    <property type="component" value="Chromosome"/>
</dbReference>
<evidence type="ECO:0000313" key="2">
    <source>
        <dbReference type="Proteomes" id="UP000064967"/>
    </source>
</evidence>
<proteinExistence type="predicted"/>
<protein>
    <recommendedName>
        <fullName evidence="3">Outer membrane protein beta-barrel domain-containing protein</fullName>
    </recommendedName>
</protein>
<keyword evidence="2" id="KW-1185">Reference proteome</keyword>
<gene>
    <name evidence="1" type="ORF">AKJ09_05832</name>
</gene>
<evidence type="ECO:0000313" key="1">
    <source>
        <dbReference type="EMBL" id="AKU99168.1"/>
    </source>
</evidence>